<organism evidence="1 2">
    <name type="scientific">Entamoeba invadens IP1</name>
    <dbReference type="NCBI Taxonomy" id="370355"/>
    <lineage>
        <taxon>Eukaryota</taxon>
        <taxon>Amoebozoa</taxon>
        <taxon>Evosea</taxon>
        <taxon>Archamoebae</taxon>
        <taxon>Mastigamoebida</taxon>
        <taxon>Entamoebidae</taxon>
        <taxon>Entamoeba</taxon>
    </lineage>
</organism>
<evidence type="ECO:0008006" key="3">
    <source>
        <dbReference type="Google" id="ProtNLM"/>
    </source>
</evidence>
<evidence type="ECO:0000313" key="1">
    <source>
        <dbReference type="EMBL" id="ELP92375.1"/>
    </source>
</evidence>
<proteinExistence type="predicted"/>
<dbReference type="InterPro" id="IPR026906">
    <property type="entry name" value="LRR_5"/>
</dbReference>
<dbReference type="InterPro" id="IPR032675">
    <property type="entry name" value="LRR_dom_sf"/>
</dbReference>
<gene>
    <name evidence="1" type="ORF">EIN_443050</name>
</gene>
<dbReference type="Pfam" id="PF13306">
    <property type="entry name" value="LRR_5"/>
    <property type="match status" value="2"/>
</dbReference>
<dbReference type="KEGG" id="eiv:EIN_443050"/>
<dbReference type="Proteomes" id="UP000014680">
    <property type="component" value="Unassembled WGS sequence"/>
</dbReference>
<keyword evidence="2" id="KW-1185">Reference proteome</keyword>
<dbReference type="GeneID" id="14891355"/>
<protein>
    <recommendedName>
        <fullName evidence="3">Leucine rich repeat containing protein BspA family protein</fullName>
    </recommendedName>
</protein>
<dbReference type="RefSeq" id="XP_004259146.1">
    <property type="nucleotide sequence ID" value="XM_004259098.1"/>
</dbReference>
<dbReference type="VEuPathDB" id="AmoebaDB:EIN_443050"/>
<evidence type="ECO:0000313" key="2">
    <source>
        <dbReference type="Proteomes" id="UP000014680"/>
    </source>
</evidence>
<dbReference type="EMBL" id="KB206373">
    <property type="protein sequence ID" value="ELP92375.1"/>
    <property type="molecule type" value="Genomic_DNA"/>
</dbReference>
<dbReference type="AlphaFoldDB" id="A0A0A1UB84"/>
<name>A0A0A1UB84_ENTIV</name>
<dbReference type="Gene3D" id="3.80.10.10">
    <property type="entry name" value="Ribonuclease Inhibitor"/>
    <property type="match status" value="1"/>
</dbReference>
<accession>A0A0A1UB84</accession>
<reference evidence="1 2" key="1">
    <citation type="submission" date="2012-10" db="EMBL/GenBank/DDBJ databases">
        <authorList>
            <person name="Zafar N."/>
            <person name="Inman J."/>
            <person name="Hall N."/>
            <person name="Lorenzi H."/>
            <person name="Caler E."/>
        </authorList>
    </citation>
    <scope>NUCLEOTIDE SEQUENCE [LARGE SCALE GENOMIC DNA]</scope>
    <source>
        <strain evidence="1 2">IP1</strain>
    </source>
</reference>
<sequence length="270" mass="31154">MSRLYSYHLMIISKYFKTIEDFIHLEFVSKKFEDNMAKFHYNPIPLTIKTRKYFPHLQTICLYSVEDEIFDDDEVFSRSVEFVVSTSVALQNRNANITYKNVHFTEKDSEKYVDIPHNAHIKVVEKVPNSPVPTFSSSQLKHIIIPEGVTEITNRAFPTNYDGTISLPKSLIKLGKETLHYIEVTTLTLPTNLLFIGNNCFNGAALEKIEIPESVISLGDNCFKHCEDLEEVILSQRFLNDKKRLGLGKFTTQAINNDRVTLTRKVLHYE</sequence>